<feature type="compositionally biased region" description="Basic and acidic residues" evidence="1">
    <location>
        <begin position="483"/>
        <end position="497"/>
    </location>
</feature>
<feature type="compositionally biased region" description="Acidic residues" evidence="1">
    <location>
        <begin position="521"/>
        <end position="538"/>
    </location>
</feature>
<dbReference type="Pfam" id="PF14441">
    <property type="entry name" value="OTT_1508_deam"/>
    <property type="match status" value="1"/>
</dbReference>
<dbReference type="Proteomes" id="UP000287124">
    <property type="component" value="Unassembled WGS sequence"/>
</dbReference>
<dbReference type="InterPro" id="IPR027796">
    <property type="entry name" value="OTT_1508_deam-like"/>
</dbReference>
<dbReference type="PANTHER" id="PTHR42037">
    <property type="match status" value="1"/>
</dbReference>
<evidence type="ECO:0000256" key="1">
    <source>
        <dbReference type="SAM" id="MobiDB-lite"/>
    </source>
</evidence>
<sequence>MYTRADTLSLMQQFASLPYRGPGGPKDALVLFKPKQKRRFYEPIVLFKALTDITHEEGSLGLPETPARPQTEEQRFHQFVHKLAGVCDSTRGGKTVTSFAVLEHEDRFVYVFGCNQVCSLDLVKTRTFVTELLATLSGFHMLDQVAQGPVRRAVLEMILTFNMPRLDIYLKSFKGQLKECLEYCQRQTEQTAIAVGAGLEILGDTIADIAFKGLDESEYLPSYNRFLQALSIFLTPQTKAFVDERAGRGRIRDGRSFECWSELRHNLSRLRNYQAVVQDLIDAEKEWPELFQEVEVIPVSSSKADPNPLGKKSEAADAIIGRMEHDNARRERYRSFALELQRMQFDERIQKQCQRDTFKPFVHSEILVLEWVTANASRLELSFFKGWRYIGSSKGACRLCHYYFETPGQHGGIQTRSSHGNLYVNWRFPDLYEDDGPEGKARRQDIFNWMMNRVRDDAFQTMESKASTGKRHDSSTHPLMSVRHTDAQTDVGARDLADVDELGEQLEMGLNLDGSPPTTDSPDDSGSEDDEEGGTSLF</sequence>
<dbReference type="EMBL" id="MIKF01000031">
    <property type="protein sequence ID" value="RTE82111.1"/>
    <property type="molecule type" value="Genomic_DNA"/>
</dbReference>
<proteinExistence type="predicted"/>
<gene>
    <name evidence="2" type="ORF">BHE90_003364</name>
</gene>
<evidence type="ECO:0000313" key="2">
    <source>
        <dbReference type="EMBL" id="RTE82111.1"/>
    </source>
</evidence>
<protein>
    <submittedName>
        <fullName evidence="2">Uncharacterized protein</fullName>
    </submittedName>
</protein>
<reference evidence="2 3" key="1">
    <citation type="submission" date="2017-06" db="EMBL/GenBank/DDBJ databases">
        <title>Comparative genomic analysis of Ambrosia Fusariam Clade fungi.</title>
        <authorList>
            <person name="Stajich J.E."/>
            <person name="Carrillo J."/>
            <person name="Kijimoto T."/>
            <person name="Eskalen A."/>
            <person name="O'Donnell K."/>
            <person name="Kasson M."/>
        </authorList>
    </citation>
    <scope>NUCLEOTIDE SEQUENCE [LARGE SCALE GENOMIC DNA]</scope>
    <source>
        <strain evidence="2 3">UCR1854</strain>
    </source>
</reference>
<feature type="region of interest" description="Disordered" evidence="1">
    <location>
        <begin position="462"/>
        <end position="538"/>
    </location>
</feature>
<dbReference type="AlphaFoldDB" id="A0A430M2J9"/>
<evidence type="ECO:0000313" key="3">
    <source>
        <dbReference type="Proteomes" id="UP000287124"/>
    </source>
</evidence>
<dbReference type="PANTHER" id="PTHR42037:SF1">
    <property type="match status" value="1"/>
</dbReference>
<organism evidence="2 3">
    <name type="scientific">Fusarium euwallaceae</name>
    <dbReference type="NCBI Taxonomy" id="1147111"/>
    <lineage>
        <taxon>Eukaryota</taxon>
        <taxon>Fungi</taxon>
        <taxon>Dikarya</taxon>
        <taxon>Ascomycota</taxon>
        <taxon>Pezizomycotina</taxon>
        <taxon>Sordariomycetes</taxon>
        <taxon>Hypocreomycetidae</taxon>
        <taxon>Hypocreales</taxon>
        <taxon>Nectriaceae</taxon>
        <taxon>Fusarium</taxon>
        <taxon>Fusarium solani species complex</taxon>
    </lineage>
</organism>
<accession>A0A430M2J9</accession>
<comment type="caution">
    <text evidence="2">The sequence shown here is derived from an EMBL/GenBank/DDBJ whole genome shotgun (WGS) entry which is preliminary data.</text>
</comment>
<keyword evidence="3" id="KW-1185">Reference proteome</keyword>
<name>A0A430M2J9_9HYPO</name>